<evidence type="ECO:0000256" key="4">
    <source>
        <dbReference type="ARBA" id="ARBA00023098"/>
    </source>
</evidence>
<evidence type="ECO:0000313" key="7">
    <source>
        <dbReference type="Proteomes" id="UP000230423"/>
    </source>
</evidence>
<protein>
    <submittedName>
        <fullName evidence="6">Enoyl-CoA hydratase/isomerase family protein</fullName>
    </submittedName>
</protein>
<evidence type="ECO:0000256" key="1">
    <source>
        <dbReference type="ARBA" id="ARBA00005005"/>
    </source>
</evidence>
<dbReference type="SUPFAM" id="SSF52096">
    <property type="entry name" value="ClpP/crotonase"/>
    <property type="match status" value="2"/>
</dbReference>
<dbReference type="Gene3D" id="3.90.226.10">
    <property type="entry name" value="2-enoyl-CoA Hydratase, Chain A, domain 1"/>
    <property type="match status" value="1"/>
</dbReference>
<dbReference type="CDD" id="cd06558">
    <property type="entry name" value="crotonase-like"/>
    <property type="match status" value="1"/>
</dbReference>
<gene>
    <name evidence="6" type="ORF">TELCIR_19400</name>
</gene>
<reference evidence="6 7" key="1">
    <citation type="submission" date="2015-09" db="EMBL/GenBank/DDBJ databases">
        <title>Draft genome of the parasitic nematode Teladorsagia circumcincta isolate WARC Sus (inbred).</title>
        <authorList>
            <person name="Mitreva M."/>
        </authorList>
    </citation>
    <scope>NUCLEOTIDE SEQUENCE [LARGE SCALE GENOMIC DNA]</scope>
    <source>
        <strain evidence="6 7">S</strain>
    </source>
</reference>
<accession>A0A2G9TMI8</accession>
<dbReference type="GO" id="GO:0005739">
    <property type="term" value="C:mitochondrion"/>
    <property type="evidence" value="ECO:0007669"/>
    <property type="project" value="TreeGrafter"/>
</dbReference>
<dbReference type="InterPro" id="IPR014748">
    <property type="entry name" value="Enoyl-CoA_hydra_C"/>
</dbReference>
<dbReference type="GO" id="GO:0006635">
    <property type="term" value="P:fatty acid beta-oxidation"/>
    <property type="evidence" value="ECO:0007669"/>
    <property type="project" value="UniProtKB-UniPathway"/>
</dbReference>
<keyword evidence="3" id="KW-0276">Fatty acid metabolism</keyword>
<organism evidence="6 7">
    <name type="scientific">Teladorsagia circumcincta</name>
    <name type="common">Brown stomach worm</name>
    <name type="synonym">Ostertagia circumcincta</name>
    <dbReference type="NCBI Taxonomy" id="45464"/>
    <lineage>
        <taxon>Eukaryota</taxon>
        <taxon>Metazoa</taxon>
        <taxon>Ecdysozoa</taxon>
        <taxon>Nematoda</taxon>
        <taxon>Chromadorea</taxon>
        <taxon>Rhabditida</taxon>
        <taxon>Rhabditina</taxon>
        <taxon>Rhabditomorpha</taxon>
        <taxon>Strongyloidea</taxon>
        <taxon>Trichostrongylidae</taxon>
        <taxon>Teladorsagia</taxon>
    </lineage>
</organism>
<evidence type="ECO:0000313" key="6">
    <source>
        <dbReference type="EMBL" id="PIO59145.1"/>
    </source>
</evidence>
<dbReference type="Pfam" id="PF00378">
    <property type="entry name" value="ECH_1"/>
    <property type="match status" value="1"/>
</dbReference>
<dbReference type="OrthoDB" id="14970at2759"/>
<proteinExistence type="inferred from homology"/>
<dbReference type="FunFam" id="1.10.12.10:FF:000004">
    <property type="entry name" value="Delta3,5-delta2,4-dienoyl-CoA isomerase"/>
    <property type="match status" value="1"/>
</dbReference>
<dbReference type="AlphaFoldDB" id="A0A2G9TMI8"/>
<evidence type="ECO:0000256" key="5">
    <source>
        <dbReference type="ARBA" id="ARBA00023235"/>
    </source>
</evidence>
<evidence type="ECO:0000256" key="2">
    <source>
        <dbReference type="ARBA" id="ARBA00005254"/>
    </source>
</evidence>
<dbReference type="PANTHER" id="PTHR43149">
    <property type="entry name" value="ENOYL-COA HYDRATASE"/>
    <property type="match status" value="1"/>
</dbReference>
<keyword evidence="7" id="KW-1185">Reference proteome</keyword>
<name>A0A2G9TMI8_TELCI</name>
<dbReference type="Gene3D" id="1.10.12.10">
    <property type="entry name" value="Lyase 2-enoyl-coa Hydratase, Chain A, domain 2"/>
    <property type="match status" value="1"/>
</dbReference>
<dbReference type="InterPro" id="IPR001753">
    <property type="entry name" value="Enoyl-CoA_hydra/iso"/>
</dbReference>
<dbReference type="PANTHER" id="PTHR43149:SF2">
    <property type="entry name" value="DELTA(3,5)-DELTA(2,4)-DIENOYL-COA ISOMERASE, MITOCHONDRIAL"/>
    <property type="match status" value="1"/>
</dbReference>
<dbReference type="GO" id="GO:0051750">
    <property type="term" value="F:delta(3,5)-delta(2,4)-dienoyl-CoA isomerase activity"/>
    <property type="evidence" value="ECO:0007669"/>
    <property type="project" value="TreeGrafter"/>
</dbReference>
<dbReference type="EMBL" id="KZ358688">
    <property type="protein sequence ID" value="PIO59145.1"/>
    <property type="molecule type" value="Genomic_DNA"/>
</dbReference>
<comment type="similarity">
    <text evidence="2">Belongs to the enoyl-CoA hydratase/isomerase family.</text>
</comment>
<keyword evidence="5 6" id="KW-0413">Isomerase</keyword>
<dbReference type="Proteomes" id="UP000230423">
    <property type="component" value="Unassembled WGS sequence"/>
</dbReference>
<dbReference type="UniPathway" id="UPA00659"/>
<dbReference type="InterPro" id="IPR045002">
    <property type="entry name" value="Ech1-like"/>
</dbReference>
<sequence length="219" mass="24094">MELIGMLMNDDIDAGRKGRALRRVITTCQDGVDLITACDIRYASSDAMFSIREVDIGMAADVGTLNRIQKIVGNDSWTRELAYTARNVGADEALKFGLISRIFNSERDVVEGALSLAQRIAEKSPIGVQGTKEVGLISRIFNSERDVVEGALSLAMNIAEKSPIGVQGTKEVLNHARDHTIRDSLDFVKTWNMSQMQSTDLRNGAMAAMNKQKPEFEDV</sequence>
<keyword evidence="4" id="KW-0443">Lipid metabolism</keyword>
<evidence type="ECO:0000256" key="3">
    <source>
        <dbReference type="ARBA" id="ARBA00022832"/>
    </source>
</evidence>
<dbReference type="InterPro" id="IPR029045">
    <property type="entry name" value="ClpP/crotonase-like_dom_sf"/>
</dbReference>
<comment type="pathway">
    <text evidence="1">Lipid metabolism; fatty acid beta-oxidation.</text>
</comment>